<dbReference type="InterPro" id="IPR045540">
    <property type="entry name" value="YegS/DAGK_C"/>
</dbReference>
<dbReference type="PANTHER" id="PTHR12358:SF54">
    <property type="entry name" value="SPHINGOSINE KINASE RELATED PROTEIN"/>
    <property type="match status" value="1"/>
</dbReference>
<name>A0A2X4Z9X3_LEDLE</name>
<dbReference type="PROSITE" id="PS50146">
    <property type="entry name" value="DAGK"/>
    <property type="match status" value="1"/>
</dbReference>
<dbReference type="Pfam" id="PF00781">
    <property type="entry name" value="DAGK_cat"/>
    <property type="match status" value="1"/>
</dbReference>
<sequence length="324" mass="36732">MNKINSFEIVKKLIFIVNREAKNGFSRKIWYNIERKLDDIPHDVYFTEKKGHATLLAKQAAESTNDPLIIIAVGGDGTIHEVLNGALQYSHITFGYIPTGSGNDFAKGFELPRNPEACLEIILREVNNISHQFDIGFYQGNDEQNGYFVNSLGAGFDASIVYKANKSPLKKWLNYFSLGNIIYAIYLIAELFHYKPNMLELTIDQKKYTFEKTWFITISNQPYYGGGMQIAPLADPKDGAFSIVVVHQLSRWKLLFVFMSVFSGKHLNFKEVTEYKGTDIKIDVDRPILLHADGENIGHTPIHVKMSARKWKLIQSSVAVSEGK</sequence>
<evidence type="ECO:0000256" key="3">
    <source>
        <dbReference type="ARBA" id="ARBA00022516"/>
    </source>
</evidence>
<keyword evidence="11" id="KW-0472">Membrane</keyword>
<evidence type="ECO:0000256" key="10">
    <source>
        <dbReference type="ARBA" id="ARBA00023264"/>
    </source>
</evidence>
<dbReference type="Gene3D" id="2.60.200.40">
    <property type="match status" value="1"/>
</dbReference>
<keyword evidence="5" id="KW-0547">Nucleotide-binding</keyword>
<protein>
    <submittedName>
        <fullName evidence="13">Sphingosine kinase</fullName>
        <ecNumber evidence="13">2.7.1.-</ecNumber>
    </submittedName>
</protein>
<evidence type="ECO:0000256" key="4">
    <source>
        <dbReference type="ARBA" id="ARBA00022679"/>
    </source>
</evidence>
<evidence type="ECO:0000256" key="1">
    <source>
        <dbReference type="ARBA" id="ARBA00001946"/>
    </source>
</evidence>
<dbReference type="GO" id="GO:0008654">
    <property type="term" value="P:phospholipid biosynthetic process"/>
    <property type="evidence" value="ECO:0007669"/>
    <property type="project" value="UniProtKB-KW"/>
</dbReference>
<dbReference type="InterPro" id="IPR017438">
    <property type="entry name" value="ATP-NAD_kinase_N"/>
</dbReference>
<keyword evidence="9" id="KW-0594">Phospholipid biosynthesis</keyword>
<keyword evidence="8" id="KW-0443">Lipid metabolism</keyword>
<keyword evidence="3" id="KW-0444">Lipid biosynthesis</keyword>
<keyword evidence="14" id="KW-1185">Reference proteome</keyword>
<dbReference type="AlphaFoldDB" id="A0A2X4Z9X3"/>
<dbReference type="SMART" id="SM00046">
    <property type="entry name" value="DAGKc"/>
    <property type="match status" value="1"/>
</dbReference>
<dbReference type="PANTHER" id="PTHR12358">
    <property type="entry name" value="SPHINGOSINE KINASE"/>
    <property type="match status" value="1"/>
</dbReference>
<dbReference type="EC" id="2.7.1.-" evidence="13"/>
<evidence type="ECO:0000256" key="8">
    <source>
        <dbReference type="ARBA" id="ARBA00023098"/>
    </source>
</evidence>
<proteinExistence type="inferred from homology"/>
<feature type="domain" description="DAGKc" evidence="12">
    <location>
        <begin position="8"/>
        <end position="142"/>
    </location>
</feature>
<evidence type="ECO:0000313" key="13">
    <source>
        <dbReference type="EMBL" id="SQI61215.1"/>
    </source>
</evidence>
<reference evidence="13 14" key="1">
    <citation type="submission" date="2018-06" db="EMBL/GenBank/DDBJ databases">
        <authorList>
            <consortium name="Pathogen Informatics"/>
            <person name="Doyle S."/>
        </authorList>
    </citation>
    <scope>NUCLEOTIDE SEQUENCE [LARGE SCALE GENOMIC DNA]</scope>
    <source>
        <strain evidence="13 14">NCTC4824</strain>
    </source>
</reference>
<feature type="transmembrane region" description="Helical" evidence="11">
    <location>
        <begin position="172"/>
        <end position="189"/>
    </location>
</feature>
<evidence type="ECO:0000256" key="6">
    <source>
        <dbReference type="ARBA" id="ARBA00022777"/>
    </source>
</evidence>
<dbReference type="SUPFAM" id="SSF111331">
    <property type="entry name" value="NAD kinase/diacylglycerol kinase-like"/>
    <property type="match status" value="1"/>
</dbReference>
<evidence type="ECO:0000313" key="14">
    <source>
        <dbReference type="Proteomes" id="UP000249134"/>
    </source>
</evidence>
<comment type="cofactor">
    <cofactor evidence="1">
        <name>Mg(2+)</name>
        <dbReference type="ChEBI" id="CHEBI:18420"/>
    </cofactor>
</comment>
<dbReference type="InterPro" id="IPR005218">
    <property type="entry name" value="Diacylglycerol/lipid_kinase"/>
</dbReference>
<organism evidence="13 14">
    <name type="scientific">Lederbergia lenta</name>
    <name type="common">Bacillus lentus</name>
    <dbReference type="NCBI Taxonomy" id="1467"/>
    <lineage>
        <taxon>Bacteria</taxon>
        <taxon>Bacillati</taxon>
        <taxon>Bacillota</taxon>
        <taxon>Bacilli</taxon>
        <taxon>Bacillales</taxon>
        <taxon>Bacillaceae</taxon>
        <taxon>Lederbergia</taxon>
    </lineage>
</organism>
<dbReference type="GO" id="GO:0016301">
    <property type="term" value="F:kinase activity"/>
    <property type="evidence" value="ECO:0007669"/>
    <property type="project" value="UniProtKB-KW"/>
</dbReference>
<keyword evidence="4 13" id="KW-0808">Transferase</keyword>
<evidence type="ECO:0000256" key="2">
    <source>
        <dbReference type="ARBA" id="ARBA00005983"/>
    </source>
</evidence>
<dbReference type="EMBL" id="LS483476">
    <property type="protein sequence ID" value="SQI61215.1"/>
    <property type="molecule type" value="Genomic_DNA"/>
</dbReference>
<dbReference type="GO" id="GO:0005524">
    <property type="term" value="F:ATP binding"/>
    <property type="evidence" value="ECO:0007669"/>
    <property type="project" value="UniProtKB-KW"/>
</dbReference>
<dbReference type="Gene3D" id="3.40.50.10330">
    <property type="entry name" value="Probable inorganic polyphosphate/atp-NAD kinase, domain 1"/>
    <property type="match status" value="1"/>
</dbReference>
<comment type="similarity">
    <text evidence="2">Belongs to the diacylglycerol/lipid kinase family.</text>
</comment>
<evidence type="ECO:0000256" key="9">
    <source>
        <dbReference type="ARBA" id="ARBA00023209"/>
    </source>
</evidence>
<evidence type="ECO:0000259" key="12">
    <source>
        <dbReference type="PROSITE" id="PS50146"/>
    </source>
</evidence>
<keyword evidence="11" id="KW-1133">Transmembrane helix</keyword>
<keyword evidence="11" id="KW-0812">Transmembrane</keyword>
<keyword evidence="6 13" id="KW-0418">Kinase</keyword>
<accession>A0A2X4Z9X3</accession>
<evidence type="ECO:0000256" key="7">
    <source>
        <dbReference type="ARBA" id="ARBA00022840"/>
    </source>
</evidence>
<dbReference type="InterPro" id="IPR050187">
    <property type="entry name" value="Lipid_Phosphate_FormReg"/>
</dbReference>
<dbReference type="InterPro" id="IPR016064">
    <property type="entry name" value="NAD/diacylglycerol_kinase_sf"/>
</dbReference>
<keyword evidence="7" id="KW-0067">ATP-binding</keyword>
<gene>
    <name evidence="13" type="primary">ytlR</name>
    <name evidence="13" type="ORF">NCTC4824_03141</name>
</gene>
<evidence type="ECO:0000256" key="5">
    <source>
        <dbReference type="ARBA" id="ARBA00022741"/>
    </source>
</evidence>
<evidence type="ECO:0000256" key="11">
    <source>
        <dbReference type="SAM" id="Phobius"/>
    </source>
</evidence>
<dbReference type="Pfam" id="PF19279">
    <property type="entry name" value="YegS_C"/>
    <property type="match status" value="1"/>
</dbReference>
<dbReference type="NCBIfam" id="TIGR00147">
    <property type="entry name" value="YegS/Rv2252/BmrU family lipid kinase"/>
    <property type="match status" value="1"/>
</dbReference>
<keyword evidence="10" id="KW-1208">Phospholipid metabolism</keyword>
<dbReference type="InterPro" id="IPR001206">
    <property type="entry name" value="Diacylglycerol_kinase_cat_dom"/>
</dbReference>
<dbReference type="Proteomes" id="UP000249134">
    <property type="component" value="Chromosome 1"/>
</dbReference>
<dbReference type="KEGG" id="blen:NCTC4824_03141"/>
<dbReference type="RefSeq" id="WP_082788810.1">
    <property type="nucleotide sequence ID" value="NZ_CBCSGM010000008.1"/>
</dbReference>
<dbReference type="STRING" id="1348624.GCA_001591545_03622"/>